<keyword evidence="2" id="KW-1185">Reference proteome</keyword>
<sequence>MKKVKIKRLLVFFGIVIGLCFAGYRWATPLTRNTLKKELLHSAHILNSKWSKSISKANDGYQAKFNSPTLLVDDIFGSMKGPATSNTFLLNEKEEELYWITGLNVSANVEDKNQEDANDFVCHVNFDHSQIEHFSRFDLEERINLQIPQLITLTKGGLDFDFPEGFGYPIFSNEKIVLGTQALNLNDKSAFFKIDYDFVLSFQKDKEKRLKPLYMRYVILSLPYDENDLEHQDRESMYSDSKVRCVITRGNNLGFNGVNAKGEPITSFWKVPKGKHTYRSAFEEYIKLDTIMTLHKINSHVHPYSESIELRDITADSTVFKSLVTNKQDKIGLREITSFSSVKGVKLYPDHKYEIVQEVNNTSEGEIEMMGSMFLYFYDHKLDKKLRSIL</sequence>
<dbReference type="RefSeq" id="WP_148543462.1">
    <property type="nucleotide sequence ID" value="NZ_VSDQ01000679.1"/>
</dbReference>
<organism evidence="1 2">
    <name type="scientific">Seonamhaeicola marinus</name>
    <dbReference type="NCBI Taxonomy" id="1912246"/>
    <lineage>
        <taxon>Bacteria</taxon>
        <taxon>Pseudomonadati</taxon>
        <taxon>Bacteroidota</taxon>
        <taxon>Flavobacteriia</taxon>
        <taxon>Flavobacteriales</taxon>
        <taxon>Flavobacteriaceae</taxon>
    </lineage>
</organism>
<dbReference type="OrthoDB" id="1308060at2"/>
<name>A0A5D0HT75_9FLAO</name>
<gene>
    <name evidence="1" type="ORF">FUA24_14270</name>
</gene>
<reference evidence="1 2" key="1">
    <citation type="submission" date="2019-08" db="EMBL/GenBank/DDBJ databases">
        <title>Seonamhaeicola sediminis sp. nov., isolated from marine sediment.</title>
        <authorList>
            <person name="Cao W.R."/>
        </authorList>
    </citation>
    <scope>NUCLEOTIDE SEQUENCE [LARGE SCALE GENOMIC DNA]</scope>
    <source>
        <strain evidence="1 2">B011</strain>
    </source>
</reference>
<proteinExistence type="predicted"/>
<accession>A0A5D0HT75</accession>
<comment type="caution">
    <text evidence="1">The sequence shown here is derived from an EMBL/GenBank/DDBJ whole genome shotgun (WGS) entry which is preliminary data.</text>
</comment>
<evidence type="ECO:0000313" key="2">
    <source>
        <dbReference type="Proteomes" id="UP000323930"/>
    </source>
</evidence>
<dbReference type="EMBL" id="VSDQ01000679">
    <property type="protein sequence ID" value="TYA74485.1"/>
    <property type="molecule type" value="Genomic_DNA"/>
</dbReference>
<dbReference type="Proteomes" id="UP000323930">
    <property type="component" value="Unassembled WGS sequence"/>
</dbReference>
<dbReference type="AlphaFoldDB" id="A0A5D0HT75"/>
<protein>
    <submittedName>
        <fullName evidence="1">Uncharacterized protein</fullName>
    </submittedName>
</protein>
<evidence type="ECO:0000313" key="1">
    <source>
        <dbReference type="EMBL" id="TYA74485.1"/>
    </source>
</evidence>